<dbReference type="RefSeq" id="WP_256613213.1">
    <property type="nucleotide sequence ID" value="NZ_JANIBK010000001.1"/>
</dbReference>
<comment type="caution">
    <text evidence="1">The sequence shown here is derived from an EMBL/GenBank/DDBJ whole genome shotgun (WGS) entry which is preliminary data.</text>
</comment>
<evidence type="ECO:0000313" key="1">
    <source>
        <dbReference type="EMBL" id="MCQ8126895.1"/>
    </source>
</evidence>
<keyword evidence="2" id="KW-1185">Reference proteome</keyword>
<dbReference type="Proteomes" id="UP001524586">
    <property type="component" value="Unassembled WGS sequence"/>
</dbReference>
<dbReference type="EMBL" id="JANIBK010000001">
    <property type="protein sequence ID" value="MCQ8126895.1"/>
    <property type="molecule type" value="Genomic_DNA"/>
</dbReference>
<name>A0ABT1TZA5_9GAMM</name>
<evidence type="ECO:0000313" key="2">
    <source>
        <dbReference type="Proteomes" id="UP001524586"/>
    </source>
</evidence>
<dbReference type="Pfam" id="PF13689">
    <property type="entry name" value="DUF4154"/>
    <property type="match status" value="1"/>
</dbReference>
<accession>A0ABT1TZA5</accession>
<dbReference type="InterPro" id="IPR025293">
    <property type="entry name" value="YfiR/HmsC-like"/>
</dbReference>
<proteinExistence type="predicted"/>
<gene>
    <name evidence="1" type="ORF">NP596_00380</name>
</gene>
<sequence length="190" mass="21083">MVLFVKDGLSTPLFVAVTRFVLLISLTVGIARAEESLEYKIKAAYLYNFTKFITWPALQGTTFNICLVGGDPFQDLLDSLEAKTVQDKPIRIFRYDNIKQVKNCQLVYLDNTDIRINEAIPNALLVANLSNSLTVSSQPFFAESGGMIGFALEQEKVKLHINLKVLKQSGLGISAKLIEVSTVVGEDEHE</sequence>
<reference evidence="1 2" key="1">
    <citation type="submission" date="2022-07" db="EMBL/GenBank/DDBJ databases">
        <title>Methylomonas rivi sp. nov., Methylomonas rosea sp. nov., Methylomonas aureus sp. nov. and Methylomonas subterranea sp. nov., four novel methanotrophs isolated from a freshwater creek and the deep terrestrial subsurface.</title>
        <authorList>
            <person name="Abin C."/>
            <person name="Sankaranarayanan K."/>
            <person name="Garner C."/>
            <person name="Sindelar R."/>
            <person name="Kotary K."/>
            <person name="Garner R."/>
            <person name="Barclay S."/>
            <person name="Lawson P."/>
            <person name="Krumholz L."/>
        </authorList>
    </citation>
    <scope>NUCLEOTIDE SEQUENCE [LARGE SCALE GENOMIC DNA]</scope>
    <source>
        <strain evidence="1 2">WSC-6</strain>
    </source>
</reference>
<protein>
    <submittedName>
        <fullName evidence="1">YfiR family protein</fullName>
    </submittedName>
</protein>
<organism evidence="1 2">
    <name type="scientific">Methylomonas rivi</name>
    <dbReference type="NCBI Taxonomy" id="2952226"/>
    <lineage>
        <taxon>Bacteria</taxon>
        <taxon>Pseudomonadati</taxon>
        <taxon>Pseudomonadota</taxon>
        <taxon>Gammaproteobacteria</taxon>
        <taxon>Methylococcales</taxon>
        <taxon>Methylococcaceae</taxon>
        <taxon>Methylomonas</taxon>
    </lineage>
</organism>